<name>A0A0V1GPK7_TRIPS</name>
<protein>
    <submittedName>
        <fullName evidence="1">Uncharacterized protein</fullName>
    </submittedName>
</protein>
<keyword evidence="2" id="KW-1185">Reference proteome</keyword>
<evidence type="ECO:0000313" key="1">
    <source>
        <dbReference type="EMBL" id="KRZ00129.1"/>
    </source>
</evidence>
<comment type="caution">
    <text evidence="1">The sequence shown here is derived from an EMBL/GenBank/DDBJ whole genome shotgun (WGS) entry which is preliminary data.</text>
</comment>
<gene>
    <name evidence="1" type="ORF">T4B_10968</name>
</gene>
<organism evidence="1 2">
    <name type="scientific">Trichinella pseudospiralis</name>
    <name type="common">Parasitic roundworm</name>
    <dbReference type="NCBI Taxonomy" id="6337"/>
    <lineage>
        <taxon>Eukaryota</taxon>
        <taxon>Metazoa</taxon>
        <taxon>Ecdysozoa</taxon>
        <taxon>Nematoda</taxon>
        <taxon>Enoplea</taxon>
        <taxon>Dorylaimia</taxon>
        <taxon>Trichinellida</taxon>
        <taxon>Trichinellidae</taxon>
        <taxon>Trichinella</taxon>
    </lineage>
</organism>
<reference evidence="1 2" key="1">
    <citation type="submission" date="2015-01" db="EMBL/GenBank/DDBJ databases">
        <title>Evolution of Trichinella species and genotypes.</title>
        <authorList>
            <person name="Korhonen P.K."/>
            <person name="Edoardo P."/>
            <person name="Giuseppe L.R."/>
            <person name="Gasser R.B."/>
        </authorList>
    </citation>
    <scope>NUCLEOTIDE SEQUENCE [LARGE SCALE GENOMIC DNA]</scope>
    <source>
        <strain evidence="1">ISS588</strain>
    </source>
</reference>
<evidence type="ECO:0000313" key="2">
    <source>
        <dbReference type="Proteomes" id="UP000054805"/>
    </source>
</evidence>
<dbReference type="AlphaFoldDB" id="A0A0V1GPK7"/>
<dbReference type="EMBL" id="JYDS01000921">
    <property type="protein sequence ID" value="KRZ00129.1"/>
    <property type="molecule type" value="Genomic_DNA"/>
</dbReference>
<dbReference type="Proteomes" id="UP000054805">
    <property type="component" value="Unassembled WGS sequence"/>
</dbReference>
<proteinExistence type="predicted"/>
<sequence>MGRSGMMHDCIMLGTYPLHHFPHHKQHVPCSFHACVSNLGARLVTSFFSSPVVFPGLLFLHECRGTVLKCTTSRLLPILTFSTRCVFQSNFSELGTGRPSTPQVWSLWEVVSISDHQAHREVHGSDVRMDAWIFWGTWLLRKVCRGLPLLVVCL</sequence>
<accession>A0A0V1GPK7</accession>